<evidence type="ECO:0000256" key="5">
    <source>
        <dbReference type="SAM" id="MobiDB-lite"/>
    </source>
</evidence>
<evidence type="ECO:0000313" key="8">
    <source>
        <dbReference type="EMBL" id="GAA4897467.1"/>
    </source>
</evidence>
<evidence type="ECO:0000256" key="2">
    <source>
        <dbReference type="ARBA" id="ARBA00022692"/>
    </source>
</evidence>
<comment type="caution">
    <text evidence="8">The sequence shown here is derived from an EMBL/GenBank/DDBJ whole genome shotgun (WGS) entry which is preliminary data.</text>
</comment>
<evidence type="ECO:0000256" key="4">
    <source>
        <dbReference type="ARBA" id="ARBA00023136"/>
    </source>
</evidence>
<accession>A0ABP9FAX0</accession>
<feature type="domain" description="Integral membrane bound transporter" evidence="7">
    <location>
        <begin position="40"/>
        <end position="161"/>
    </location>
</feature>
<keyword evidence="2 6" id="KW-0812">Transmembrane</keyword>
<dbReference type="InterPro" id="IPR049453">
    <property type="entry name" value="Memb_transporter_dom"/>
</dbReference>
<feature type="transmembrane region" description="Helical" evidence="6">
    <location>
        <begin position="103"/>
        <end position="124"/>
    </location>
</feature>
<dbReference type="Proteomes" id="UP001500457">
    <property type="component" value="Unassembled WGS sequence"/>
</dbReference>
<proteinExistence type="predicted"/>
<organism evidence="8 9">
    <name type="scientific">Actinomycetospora straminea</name>
    <dbReference type="NCBI Taxonomy" id="663607"/>
    <lineage>
        <taxon>Bacteria</taxon>
        <taxon>Bacillati</taxon>
        <taxon>Actinomycetota</taxon>
        <taxon>Actinomycetes</taxon>
        <taxon>Pseudonocardiales</taxon>
        <taxon>Pseudonocardiaceae</taxon>
        <taxon>Actinomycetospora</taxon>
    </lineage>
</organism>
<feature type="compositionally biased region" description="Basic and acidic residues" evidence="5">
    <location>
        <begin position="362"/>
        <end position="381"/>
    </location>
</feature>
<comment type="subcellular location">
    <subcellularLocation>
        <location evidence="1">Membrane</location>
        <topology evidence="1">Multi-pass membrane protein</topology>
    </subcellularLocation>
</comment>
<name>A0ABP9FAX0_9PSEU</name>
<reference evidence="9" key="1">
    <citation type="journal article" date="2019" name="Int. J. Syst. Evol. Microbiol.">
        <title>The Global Catalogue of Microorganisms (GCM) 10K type strain sequencing project: providing services to taxonomists for standard genome sequencing and annotation.</title>
        <authorList>
            <consortium name="The Broad Institute Genomics Platform"/>
            <consortium name="The Broad Institute Genome Sequencing Center for Infectious Disease"/>
            <person name="Wu L."/>
            <person name="Ma J."/>
        </authorList>
    </citation>
    <scope>NUCLEOTIDE SEQUENCE [LARGE SCALE GENOMIC DNA]</scope>
    <source>
        <strain evidence="9">JCM 17983</strain>
    </source>
</reference>
<feature type="transmembrane region" description="Helical" evidence="6">
    <location>
        <begin position="50"/>
        <end position="69"/>
    </location>
</feature>
<dbReference type="EMBL" id="BAABHQ010000034">
    <property type="protein sequence ID" value="GAA4897467.1"/>
    <property type="molecule type" value="Genomic_DNA"/>
</dbReference>
<dbReference type="RefSeq" id="WP_274235129.1">
    <property type="nucleotide sequence ID" value="NZ_BAABHQ010000034.1"/>
</dbReference>
<protein>
    <submittedName>
        <fullName evidence="8">Aromatic acid exporter family protein</fullName>
    </submittedName>
</protein>
<evidence type="ECO:0000256" key="1">
    <source>
        <dbReference type="ARBA" id="ARBA00004141"/>
    </source>
</evidence>
<keyword evidence="4 6" id="KW-0472">Membrane</keyword>
<keyword evidence="3 6" id="KW-1133">Transmembrane helix</keyword>
<keyword evidence="9" id="KW-1185">Reference proteome</keyword>
<evidence type="ECO:0000259" key="7">
    <source>
        <dbReference type="Pfam" id="PF13515"/>
    </source>
</evidence>
<sequence>MPAGEGRVGHRLRGLAGSRVRRLRDSGLPVLQCALAAGLAYLVARDVVGHPVPFFAPIACVLVLGVGVTNRLRRSVELAVGVSVGVAVGDLIVVLIGPGWWQISVVVGLALLAALLFDVGALLLNQAAVSAVLVATLQPPGTTAAFSRWIDTLIGAAIGLATAATLPSHPLTRARRGLSALLTELEAVLAGTADALEVGDRAAAAAVLERARATQGRVDALSDAVDAGFEITTIAPLRRRHRGELARLRTAVRPVDLALRNARVLARRAHAAIRDGERPDPELVAVLRRLAGDTSVLRGELTGGESTDGARSALLDTIGTLPERGGGYSADVVLAQIQSMLVDLLTAAGTDREDAVAATTSRRLDGGETADRHDPDDPTDP</sequence>
<dbReference type="Pfam" id="PF13515">
    <property type="entry name" value="FUSC_2"/>
    <property type="match status" value="1"/>
</dbReference>
<gene>
    <name evidence="8" type="ORF">GCM10023203_60270</name>
</gene>
<evidence type="ECO:0000256" key="3">
    <source>
        <dbReference type="ARBA" id="ARBA00022989"/>
    </source>
</evidence>
<evidence type="ECO:0000313" key="9">
    <source>
        <dbReference type="Proteomes" id="UP001500457"/>
    </source>
</evidence>
<feature type="region of interest" description="Disordered" evidence="5">
    <location>
        <begin position="352"/>
        <end position="381"/>
    </location>
</feature>
<feature type="transmembrane region" description="Helical" evidence="6">
    <location>
        <begin position="76"/>
        <end position="97"/>
    </location>
</feature>
<evidence type="ECO:0000256" key="6">
    <source>
        <dbReference type="SAM" id="Phobius"/>
    </source>
</evidence>